<dbReference type="AlphaFoldDB" id="A0A1S4CG08"/>
<dbReference type="PANTHER" id="PTHR37984">
    <property type="entry name" value="PROTEIN CBG26694"/>
    <property type="match status" value="1"/>
</dbReference>
<evidence type="ECO:0000313" key="2">
    <source>
        <dbReference type="RefSeq" id="XP_016500051.1"/>
    </source>
</evidence>
<feature type="domain" description="Integrase zinc-binding" evidence="1">
    <location>
        <begin position="95"/>
        <end position="150"/>
    </location>
</feature>
<dbReference type="OMA" id="SQTEYLM"/>
<dbReference type="SUPFAM" id="SSF56672">
    <property type="entry name" value="DNA/RNA polymerases"/>
    <property type="match status" value="1"/>
</dbReference>
<feature type="non-terminal residue" evidence="2">
    <location>
        <position position="162"/>
    </location>
</feature>
<dbReference type="KEGG" id="nta:107818537"/>
<name>A0A1S4CG08_TOBAC</name>
<reference evidence="2" key="1">
    <citation type="submission" date="2025-08" db="UniProtKB">
        <authorList>
            <consortium name="RefSeq"/>
        </authorList>
    </citation>
    <scope>IDENTIFICATION</scope>
</reference>
<dbReference type="InterPro" id="IPR050951">
    <property type="entry name" value="Retrovirus_Pol_polyprotein"/>
</dbReference>
<dbReference type="PANTHER" id="PTHR37984:SF5">
    <property type="entry name" value="PROTEIN NYNRIN-LIKE"/>
    <property type="match status" value="1"/>
</dbReference>
<protein>
    <recommendedName>
        <fullName evidence="1">Integrase zinc-binding domain-containing protein</fullName>
    </recommendedName>
</protein>
<dbReference type="PaxDb" id="4097-A0A1S4CG08"/>
<dbReference type="InterPro" id="IPR043502">
    <property type="entry name" value="DNA/RNA_pol_sf"/>
</dbReference>
<accession>A0A1S4CG08</accession>
<proteinExistence type="predicted"/>
<evidence type="ECO:0000259" key="1">
    <source>
        <dbReference type="Pfam" id="PF17921"/>
    </source>
</evidence>
<dbReference type="Gene3D" id="1.10.340.70">
    <property type="match status" value="1"/>
</dbReference>
<dbReference type="Pfam" id="PF17921">
    <property type="entry name" value="Integrase_H2C2"/>
    <property type="match status" value="1"/>
</dbReference>
<organism evidence="2">
    <name type="scientific">Nicotiana tabacum</name>
    <name type="common">Common tobacco</name>
    <dbReference type="NCBI Taxonomy" id="4097"/>
    <lineage>
        <taxon>Eukaryota</taxon>
        <taxon>Viridiplantae</taxon>
        <taxon>Streptophyta</taxon>
        <taxon>Embryophyta</taxon>
        <taxon>Tracheophyta</taxon>
        <taxon>Spermatophyta</taxon>
        <taxon>Magnoliopsida</taxon>
        <taxon>eudicotyledons</taxon>
        <taxon>Gunneridae</taxon>
        <taxon>Pentapetalae</taxon>
        <taxon>asterids</taxon>
        <taxon>lamiids</taxon>
        <taxon>Solanales</taxon>
        <taxon>Solanaceae</taxon>
        <taxon>Nicotianoideae</taxon>
        <taxon>Nicotianeae</taxon>
        <taxon>Nicotiana</taxon>
    </lineage>
</organism>
<dbReference type="InterPro" id="IPR041588">
    <property type="entry name" value="Integrase_H2C2"/>
</dbReference>
<dbReference type="RefSeq" id="XP_016500051.1">
    <property type="nucleotide sequence ID" value="XM_016644565.1"/>
</dbReference>
<sequence>MREKCAFGVASGKFLGFLVSNHGIEVNPSQIKAIEEIPNILTSKKEVQMLTRGTVPTDKRKAYALRKKAARYCLHQGNLYRKMFGGPLSRCLGPSQTEYLMREVHEGHCGNHEGGRSLVKTMIRAGYYWPKMEEEANGFVSQCDKCQRYGNNMHRPAELLHP</sequence>
<gene>
    <name evidence="2" type="primary">LOC107818537</name>
</gene>
<dbReference type="OrthoDB" id="1690717at2759"/>